<comment type="caution">
    <text evidence="1">The sequence shown here is derived from an EMBL/GenBank/DDBJ whole genome shotgun (WGS) entry which is preliminary data.</text>
</comment>
<dbReference type="EMBL" id="WUFT01000040">
    <property type="protein sequence ID" value="NEJ74874.1"/>
    <property type="molecule type" value="Genomic_DNA"/>
</dbReference>
<sequence length="83" mass="9205">MSKQAADVPPVLFWLKAARPERCHVRTWIGTGVSAFTASTIVASMWPGCALLCSRLHFTDTDLPAIRKGRKQAFDASEDETKR</sequence>
<dbReference type="AlphaFoldDB" id="A0A7K3UNL8"/>
<organism evidence="1 2">
    <name type="scientific">Rhizobium phaseoli</name>
    <dbReference type="NCBI Taxonomy" id="396"/>
    <lineage>
        <taxon>Bacteria</taxon>
        <taxon>Pseudomonadati</taxon>
        <taxon>Pseudomonadota</taxon>
        <taxon>Alphaproteobacteria</taxon>
        <taxon>Hyphomicrobiales</taxon>
        <taxon>Rhizobiaceae</taxon>
        <taxon>Rhizobium/Agrobacterium group</taxon>
        <taxon>Rhizobium</taxon>
    </lineage>
</organism>
<evidence type="ECO:0000313" key="1">
    <source>
        <dbReference type="EMBL" id="NEJ74874.1"/>
    </source>
</evidence>
<evidence type="ECO:0000313" key="2">
    <source>
        <dbReference type="Proteomes" id="UP000471753"/>
    </source>
</evidence>
<dbReference type="RefSeq" id="WP_164016446.1">
    <property type="nucleotide sequence ID" value="NZ_WUFT01000040.1"/>
</dbReference>
<proteinExistence type="predicted"/>
<reference evidence="1 2" key="1">
    <citation type="submission" date="2019-12" db="EMBL/GenBank/DDBJ databases">
        <title>Rhizobium genotypes associated with high levels of biological nitrogen fixation by grain legumes in a temperate-maritime cropping system.</title>
        <authorList>
            <person name="Maluk M."/>
            <person name="Francesc Ferrando Molina F."/>
            <person name="Lopez Del Egido L."/>
            <person name="Lafos M."/>
            <person name="Langarica-Fuentes A."/>
            <person name="Gebre Yohannes G."/>
            <person name="Young M.W."/>
            <person name="Martin P."/>
            <person name="Gantlett R."/>
            <person name="Kenicer G."/>
            <person name="Hawes C."/>
            <person name="Begg G.S."/>
            <person name="Quilliam R.S."/>
            <person name="Squire G.R."/>
            <person name="Poole P.S."/>
            <person name="Young P.W."/>
            <person name="Iannetta P.M."/>
            <person name="James E.K."/>
        </authorList>
    </citation>
    <scope>NUCLEOTIDE SEQUENCE [LARGE SCALE GENOMIC DNA]</scope>
    <source>
        <strain evidence="1 2">JHI366</strain>
    </source>
</reference>
<protein>
    <submittedName>
        <fullName evidence="1">Uncharacterized protein</fullName>
    </submittedName>
</protein>
<name>A0A7K3UNL8_9HYPH</name>
<accession>A0A7K3UNL8</accession>
<gene>
    <name evidence="1" type="ORF">GR197_30890</name>
</gene>
<dbReference type="Proteomes" id="UP000471753">
    <property type="component" value="Unassembled WGS sequence"/>
</dbReference>